<accession>A0A246RL91</accession>
<dbReference type="EMBL" id="MZMV01000024">
    <property type="protein sequence ID" value="OWV06579.1"/>
    <property type="molecule type" value="Genomic_DNA"/>
</dbReference>
<dbReference type="OrthoDB" id="9788195at2"/>
<feature type="transmembrane region" description="Helical" evidence="1">
    <location>
        <begin position="71"/>
        <end position="90"/>
    </location>
</feature>
<evidence type="ECO:0000313" key="2">
    <source>
        <dbReference type="EMBL" id="OWV06579.1"/>
    </source>
</evidence>
<keyword evidence="1" id="KW-1133">Transmembrane helix</keyword>
<feature type="transmembrane region" description="Helical" evidence="1">
    <location>
        <begin position="39"/>
        <end position="59"/>
    </location>
</feature>
<dbReference type="Pfam" id="PF06182">
    <property type="entry name" value="ABC2_membrane_6"/>
    <property type="match status" value="1"/>
</dbReference>
<keyword evidence="1" id="KW-0812">Transmembrane</keyword>
<feature type="transmembrane region" description="Helical" evidence="1">
    <location>
        <begin position="155"/>
        <end position="183"/>
    </location>
</feature>
<feature type="transmembrane region" description="Helical" evidence="1">
    <location>
        <begin position="204"/>
        <end position="224"/>
    </location>
</feature>
<protein>
    <submittedName>
        <fullName evidence="2">ABC transporter permease</fullName>
    </submittedName>
</protein>
<name>A0A246RL91_9ACTN</name>
<keyword evidence="3" id="KW-1185">Reference proteome</keyword>
<dbReference type="PANTHER" id="PTHR36833">
    <property type="entry name" value="SLR0610 PROTEIN-RELATED"/>
    <property type="match status" value="1"/>
</dbReference>
<evidence type="ECO:0000256" key="1">
    <source>
        <dbReference type="SAM" id="Phobius"/>
    </source>
</evidence>
<dbReference type="PANTHER" id="PTHR36833:SF1">
    <property type="entry name" value="INTEGRAL MEMBRANE TRANSPORT PROTEIN"/>
    <property type="match status" value="1"/>
</dbReference>
<sequence length="276" mass="28969">MTAADRPARPGGTFGAYRALLGAQARAQTTYRASFLLDLVGNVGATVFDVVTVLVIYGVTRELGGFTLRETLVMVGLSSSAFAVADLLVGNIERLPTHVRTGLFDAVLLRPLGALPQLLLMNLPLRKVSRGLFGVGVLVVALTSAGIDWTPARVALAVVAPLAGVVFFGSLFVATATVSFWWVDSGELANSVTYGGRDFTTYPATVFDGWFRAAFAYGLGFAFVSYQPALALLGRADPLGLPSWAGWAAPGVALVAVAVAAAAWRTGIRHYRSTGS</sequence>
<dbReference type="InterPro" id="IPR010390">
    <property type="entry name" value="ABC-2_transporter-like"/>
</dbReference>
<organism evidence="2 3">
    <name type="scientific">Micromonospora wenchangensis</name>
    <dbReference type="NCBI Taxonomy" id="1185415"/>
    <lineage>
        <taxon>Bacteria</taxon>
        <taxon>Bacillati</taxon>
        <taxon>Actinomycetota</taxon>
        <taxon>Actinomycetes</taxon>
        <taxon>Micromonosporales</taxon>
        <taxon>Micromonosporaceae</taxon>
        <taxon>Micromonospora</taxon>
    </lineage>
</organism>
<gene>
    <name evidence="2" type="ORF">B5D80_15895</name>
</gene>
<evidence type="ECO:0000313" key="3">
    <source>
        <dbReference type="Proteomes" id="UP000197174"/>
    </source>
</evidence>
<dbReference type="AlphaFoldDB" id="A0A246RL91"/>
<dbReference type="Proteomes" id="UP000197174">
    <property type="component" value="Unassembled WGS sequence"/>
</dbReference>
<proteinExistence type="predicted"/>
<keyword evidence="1" id="KW-0472">Membrane</keyword>
<comment type="caution">
    <text evidence="2">The sequence shown here is derived from an EMBL/GenBank/DDBJ whole genome shotgun (WGS) entry which is preliminary data.</text>
</comment>
<reference evidence="2 3" key="1">
    <citation type="submission" date="2017-03" db="EMBL/GenBank/DDBJ databases">
        <title>Whole genome sequence of Micromonospora wenchangensis, isolated from mangrove soil.</title>
        <authorList>
            <person name="Yang H."/>
        </authorList>
    </citation>
    <scope>NUCLEOTIDE SEQUENCE [LARGE SCALE GENOMIC DNA]</scope>
    <source>
        <strain evidence="2 3">CCTCC AA 2012002</strain>
    </source>
</reference>
<feature type="transmembrane region" description="Helical" evidence="1">
    <location>
        <begin position="132"/>
        <end position="149"/>
    </location>
</feature>
<feature type="transmembrane region" description="Helical" evidence="1">
    <location>
        <begin position="244"/>
        <end position="264"/>
    </location>
</feature>